<dbReference type="InterPro" id="IPR029058">
    <property type="entry name" value="AB_hydrolase_fold"/>
</dbReference>
<dbReference type="AlphaFoldDB" id="A0A7W7AEI1"/>
<dbReference type="EC" id="3.1.1.-" evidence="3"/>
<dbReference type="InterPro" id="IPR019826">
    <property type="entry name" value="Carboxylesterase_B_AS"/>
</dbReference>
<dbReference type="InterPro" id="IPR002018">
    <property type="entry name" value="CarbesteraseB"/>
</dbReference>
<protein>
    <recommendedName>
        <fullName evidence="3">Carboxylic ester hydrolase</fullName>
        <ecNumber evidence="3">3.1.1.-</ecNumber>
    </recommendedName>
</protein>
<name>A0A7W7AEI1_9SPHN</name>
<keyword evidence="2 3" id="KW-0378">Hydrolase</keyword>
<feature type="domain" description="Carboxylesterase type B" evidence="4">
    <location>
        <begin position="48"/>
        <end position="543"/>
    </location>
</feature>
<evidence type="ECO:0000259" key="4">
    <source>
        <dbReference type="Pfam" id="PF00135"/>
    </source>
</evidence>
<gene>
    <name evidence="5" type="ORF">GGR37_003682</name>
</gene>
<comment type="similarity">
    <text evidence="1 3">Belongs to the type-B carboxylesterase/lipase family.</text>
</comment>
<evidence type="ECO:0000313" key="5">
    <source>
        <dbReference type="EMBL" id="MBB4615386.1"/>
    </source>
</evidence>
<dbReference type="RefSeq" id="WP_144907364.1">
    <property type="nucleotide sequence ID" value="NZ_JACHOA010000008.1"/>
</dbReference>
<comment type="caution">
    <text evidence="5">The sequence shown here is derived from an EMBL/GenBank/DDBJ whole genome shotgun (WGS) entry which is preliminary data.</text>
</comment>
<dbReference type="InterPro" id="IPR050309">
    <property type="entry name" value="Type-B_Carboxylest/Lipase"/>
</dbReference>
<evidence type="ECO:0000256" key="1">
    <source>
        <dbReference type="ARBA" id="ARBA00005964"/>
    </source>
</evidence>
<reference evidence="5 6" key="1">
    <citation type="submission" date="2020-08" db="EMBL/GenBank/DDBJ databases">
        <title>Genomic Encyclopedia of Type Strains, Phase IV (KMG-IV): sequencing the most valuable type-strain genomes for metagenomic binning, comparative biology and taxonomic classification.</title>
        <authorList>
            <person name="Goeker M."/>
        </authorList>
    </citation>
    <scope>NUCLEOTIDE SEQUENCE [LARGE SCALE GENOMIC DNA]</scope>
    <source>
        <strain evidence="5 6">DSM 17507</strain>
    </source>
</reference>
<evidence type="ECO:0000313" key="6">
    <source>
        <dbReference type="Proteomes" id="UP000538566"/>
    </source>
</evidence>
<dbReference type="EMBL" id="JACHOA010000008">
    <property type="protein sequence ID" value="MBB4615386.1"/>
    <property type="molecule type" value="Genomic_DNA"/>
</dbReference>
<accession>A0A7W7AEI1</accession>
<dbReference type="Gene3D" id="3.40.50.1820">
    <property type="entry name" value="alpha/beta hydrolase"/>
    <property type="match status" value="1"/>
</dbReference>
<dbReference type="Pfam" id="PF00135">
    <property type="entry name" value="COesterase"/>
    <property type="match status" value="1"/>
</dbReference>
<dbReference type="PANTHER" id="PTHR11559">
    <property type="entry name" value="CARBOXYLESTERASE"/>
    <property type="match status" value="1"/>
</dbReference>
<keyword evidence="6" id="KW-1185">Reference proteome</keyword>
<sequence>MQRRDLIRAASVAGAVGLAKPATVSAQENAALPSENRFSIDTARVRTTARTTAGPVRGYRQGGVTMFKGVPYGAPTGGANRFRPPRPPQPWTEVRSCLNYGPIAPQDKGTGRFHDEEAFIFRWNDAVEDEDCLRLNVWTQSLDEERRPVLVWLHGGGFAAGSGHDIPAFDGANLAATGETVVVTLNHRLNLLGFLDLSEWGEEYAESANLGMLDIVAALRWVRDNIAGFGGDPSRVTIFGQSGGGAKVNALMAMPEAKGLYHRAMVMSGSFAMFNSPEKARGLSALVLEDLGIGRGDLPSLQALPYARLRTAAERVMARINPSFDGFVDVRRIRDMLNFAPKLDGKTLLADPRHPGHVASDPQVPLIIGSTLNEFVTGINNPAAFAMTDEELRRRVERFVPGKAETAIAAFRAPGPEDKPFALWSRMATAPIRQAVIDQARRRLQAGSAPTWLFWFTWQSPVLEGRPMAFHCLDIPFWFGNAQTCASMTGGGWDALVLSASMVRSLLAFAADGMPEAKDLPTWRAVSGDDLASLQLADRPVMVREVDAAERAAIG</sequence>
<dbReference type="PROSITE" id="PS00122">
    <property type="entry name" value="CARBOXYLESTERASE_B_1"/>
    <property type="match status" value="1"/>
</dbReference>
<dbReference type="SUPFAM" id="SSF53474">
    <property type="entry name" value="alpha/beta-Hydrolases"/>
    <property type="match status" value="1"/>
</dbReference>
<evidence type="ECO:0000256" key="2">
    <source>
        <dbReference type="ARBA" id="ARBA00022801"/>
    </source>
</evidence>
<organism evidence="5 6">
    <name type="scientific">Novosphingobium taihuense</name>
    <dbReference type="NCBI Taxonomy" id="260085"/>
    <lineage>
        <taxon>Bacteria</taxon>
        <taxon>Pseudomonadati</taxon>
        <taxon>Pseudomonadota</taxon>
        <taxon>Alphaproteobacteria</taxon>
        <taxon>Sphingomonadales</taxon>
        <taxon>Sphingomonadaceae</taxon>
        <taxon>Novosphingobium</taxon>
    </lineage>
</organism>
<dbReference type="Proteomes" id="UP000538566">
    <property type="component" value="Unassembled WGS sequence"/>
</dbReference>
<dbReference type="OrthoDB" id="9775851at2"/>
<proteinExistence type="inferred from homology"/>
<dbReference type="GO" id="GO:0016787">
    <property type="term" value="F:hydrolase activity"/>
    <property type="evidence" value="ECO:0007669"/>
    <property type="project" value="UniProtKB-KW"/>
</dbReference>
<evidence type="ECO:0000256" key="3">
    <source>
        <dbReference type="RuleBase" id="RU361235"/>
    </source>
</evidence>